<evidence type="ECO:0000256" key="1">
    <source>
        <dbReference type="SAM" id="MobiDB-lite"/>
    </source>
</evidence>
<evidence type="ECO:0000259" key="3">
    <source>
        <dbReference type="Pfam" id="PF23585"/>
    </source>
</evidence>
<dbReference type="PANTHER" id="PTHR42028:SF1">
    <property type="entry name" value="YALI0E30657P"/>
    <property type="match status" value="1"/>
</dbReference>
<keyword evidence="2 4" id="KW-0812">Transmembrane</keyword>
<dbReference type="Pfam" id="PF23585">
    <property type="entry name" value="DUF7137"/>
    <property type="match status" value="1"/>
</dbReference>
<feature type="transmembrane region" description="Helical" evidence="2">
    <location>
        <begin position="197"/>
        <end position="219"/>
    </location>
</feature>
<keyword evidence="5" id="KW-1185">Reference proteome</keyword>
<proteinExistence type="predicted"/>
<dbReference type="AlphaFoldDB" id="A0A5N5QDL0"/>
<dbReference type="OrthoDB" id="2435509at2759"/>
<gene>
    <name evidence="4" type="ORF">CTheo_6940</name>
</gene>
<keyword evidence="2" id="KW-1133">Transmembrane helix</keyword>
<accession>A0A5N5QDL0</accession>
<feature type="domain" description="DUF7137" evidence="3">
    <location>
        <begin position="38"/>
        <end position="183"/>
    </location>
</feature>
<evidence type="ECO:0000313" key="5">
    <source>
        <dbReference type="Proteomes" id="UP000383932"/>
    </source>
</evidence>
<dbReference type="InterPro" id="IPR055561">
    <property type="entry name" value="DUF7137"/>
</dbReference>
<dbReference type="Proteomes" id="UP000383932">
    <property type="component" value="Unassembled WGS sequence"/>
</dbReference>
<feature type="compositionally biased region" description="Low complexity" evidence="1">
    <location>
        <begin position="1"/>
        <end position="34"/>
    </location>
</feature>
<keyword evidence="2" id="KW-0472">Membrane</keyword>
<reference evidence="4 5" key="1">
    <citation type="journal article" date="2019" name="Fungal Biol. Biotechnol.">
        <title>Draft genome sequence of fastidious pathogen Ceratobasidium theobromae, which causes vascular-streak dieback in Theobroma cacao.</title>
        <authorList>
            <person name="Ali S.S."/>
            <person name="Asman A."/>
            <person name="Shao J."/>
            <person name="Firmansyah A.P."/>
            <person name="Susilo A.W."/>
            <person name="Rosmana A."/>
            <person name="McMahon P."/>
            <person name="Junaid M."/>
            <person name="Guest D."/>
            <person name="Kheng T.Y."/>
            <person name="Meinhardt L.W."/>
            <person name="Bailey B.A."/>
        </authorList>
    </citation>
    <scope>NUCLEOTIDE SEQUENCE [LARGE SCALE GENOMIC DNA]</scope>
    <source>
        <strain evidence="4 5">CT2</strain>
    </source>
</reference>
<organism evidence="4 5">
    <name type="scientific">Ceratobasidium theobromae</name>
    <dbReference type="NCBI Taxonomy" id="1582974"/>
    <lineage>
        <taxon>Eukaryota</taxon>
        <taxon>Fungi</taxon>
        <taxon>Dikarya</taxon>
        <taxon>Basidiomycota</taxon>
        <taxon>Agaricomycotina</taxon>
        <taxon>Agaricomycetes</taxon>
        <taxon>Cantharellales</taxon>
        <taxon>Ceratobasidiaceae</taxon>
        <taxon>Ceratobasidium</taxon>
    </lineage>
</organism>
<protein>
    <submittedName>
        <fullName evidence="4">Transmembrane protein</fullName>
    </submittedName>
</protein>
<dbReference type="EMBL" id="SSOP01000247">
    <property type="protein sequence ID" value="KAB5589623.1"/>
    <property type="molecule type" value="Genomic_DNA"/>
</dbReference>
<dbReference type="PANTHER" id="PTHR42028">
    <property type="entry name" value="CHROMOSOME 1, WHOLE GENOME SHOTGUN SEQUENCE"/>
    <property type="match status" value="1"/>
</dbReference>
<name>A0A5N5QDL0_9AGAM</name>
<evidence type="ECO:0000313" key="4">
    <source>
        <dbReference type="EMBL" id="KAB5589623.1"/>
    </source>
</evidence>
<evidence type="ECO:0000256" key="2">
    <source>
        <dbReference type="SAM" id="Phobius"/>
    </source>
</evidence>
<sequence>MSSTQNNQQSSQSNAASTSNSVATAGSSSSSSSTIPQTAPPGTLSFTIPAQTITASYYKIMANNPITFGWNFTSLISTPAALTVQAYCADNGNTYRVGPTNSFGTVDGIIPGTATQVVWDAYAQQSEPGANPLVQATYTLRIFDERGLTAGNDPGKLSPNTNVKFAMYSPAQYTPIESGWKCVSCSGATSSFSSPSFLALGMTLLVMMISGVGLLRGLVRNW</sequence>
<feature type="region of interest" description="Disordered" evidence="1">
    <location>
        <begin position="1"/>
        <end position="41"/>
    </location>
</feature>
<comment type="caution">
    <text evidence="4">The sequence shown here is derived from an EMBL/GenBank/DDBJ whole genome shotgun (WGS) entry which is preliminary data.</text>
</comment>